<dbReference type="PANTHER" id="PTHR15032:SF4">
    <property type="entry name" value="N-ACYL-PHOSPHATIDYLETHANOLAMINE-HYDROLYZING PHOSPHOLIPASE D"/>
    <property type="match status" value="1"/>
</dbReference>
<proteinExistence type="predicted"/>
<dbReference type="AlphaFoldDB" id="A0A1K0IHP3"/>
<accession>A0A1K0IHP3</accession>
<protein>
    <recommendedName>
        <fullName evidence="1">Metallo-beta-lactamase domain-containing protein</fullName>
    </recommendedName>
</protein>
<dbReference type="Pfam" id="PF12706">
    <property type="entry name" value="Lactamase_B_2"/>
    <property type="match status" value="1"/>
</dbReference>
<evidence type="ECO:0000313" key="2">
    <source>
        <dbReference type="EMBL" id="SCU76920.1"/>
    </source>
</evidence>
<organism evidence="2">
    <name type="scientific">Cupriavidus necator</name>
    <name type="common">Alcaligenes eutrophus</name>
    <name type="synonym">Ralstonia eutropha</name>
    <dbReference type="NCBI Taxonomy" id="106590"/>
    <lineage>
        <taxon>Bacteria</taxon>
        <taxon>Pseudomonadati</taxon>
        <taxon>Pseudomonadota</taxon>
        <taxon>Betaproteobacteria</taxon>
        <taxon>Burkholderiales</taxon>
        <taxon>Burkholderiaceae</taxon>
        <taxon>Cupriavidus</taxon>
    </lineage>
</organism>
<dbReference type="InterPro" id="IPR036866">
    <property type="entry name" value="RibonucZ/Hydroxyglut_hydro"/>
</dbReference>
<reference evidence="2" key="1">
    <citation type="submission" date="2016-09" db="EMBL/GenBank/DDBJ databases">
        <authorList>
            <person name="Capua I."/>
            <person name="De Benedictis P."/>
            <person name="Joannis T."/>
            <person name="Lombin L.H."/>
            <person name="Cattoli G."/>
        </authorList>
    </citation>
    <scope>NUCLEOTIDE SEQUENCE</scope>
    <source>
        <strain evidence="2">B9</strain>
    </source>
</reference>
<sequence length="386" mass="42644">MSRPGFRSIGKAMVIVVALGALAIAAYLQHPLFGELPQGERLARIEGSPNHAGGSFRNQTETPMLTTDESQVAIMLSNTFGKTGNPRPPGAIPSVKTDLKALDVSQDLVVWLGHSSYYVQLGGRRILVDPVFSANASPVPGTNTAFDGTSLYSADDMPPIDVLLISHDHYDHLDYPSILALQPLVRQVVAGLGVGAHFEAWGYDMRLVREADWYETVRTPALQIIATPARHFSGRTFTRDQSLWVGFVLKTNERRIFFSGDSGYAPHFAQIGRDYGPFDWAALDAGQYDPRWANVHMTPEQAARAAEDLRTRVLMPGHAGRFSISPHDWDDPFKRIVAASQGRGYALWTPEIGRPVYLDGRAQQFSPWWETVHANDLQKLAGDHES</sequence>
<dbReference type="InterPro" id="IPR001279">
    <property type="entry name" value="Metallo-B-lactamas"/>
</dbReference>
<name>A0A1K0IHP3_CUPNE</name>
<gene>
    <name evidence="2" type="ORF">CNECB9_3480077</name>
</gene>
<dbReference type="Gene3D" id="3.60.15.10">
    <property type="entry name" value="Ribonuclease Z/Hydroxyacylglutathione hydrolase-like"/>
    <property type="match status" value="1"/>
</dbReference>
<dbReference type="GO" id="GO:0005737">
    <property type="term" value="C:cytoplasm"/>
    <property type="evidence" value="ECO:0007669"/>
    <property type="project" value="TreeGrafter"/>
</dbReference>
<evidence type="ECO:0000259" key="1">
    <source>
        <dbReference type="SMART" id="SM00849"/>
    </source>
</evidence>
<dbReference type="SMART" id="SM00849">
    <property type="entry name" value="Lactamase_B"/>
    <property type="match status" value="1"/>
</dbReference>
<feature type="domain" description="Metallo-beta-lactamase" evidence="1">
    <location>
        <begin position="113"/>
        <end position="318"/>
    </location>
</feature>
<dbReference type="SUPFAM" id="SSF56281">
    <property type="entry name" value="Metallo-hydrolase/oxidoreductase"/>
    <property type="match status" value="1"/>
</dbReference>
<dbReference type="PANTHER" id="PTHR15032">
    <property type="entry name" value="N-ACYL-PHOSPHATIDYLETHANOLAMINE-HYDROLYZING PHOSPHOLIPASE D"/>
    <property type="match status" value="1"/>
</dbReference>
<dbReference type="EMBL" id="FMSH01000277">
    <property type="protein sequence ID" value="SCU76920.1"/>
    <property type="molecule type" value="Genomic_DNA"/>
</dbReference>